<proteinExistence type="predicted"/>
<accession>A0AAV4CC69</accession>
<keyword evidence="3" id="KW-1185">Reference proteome</keyword>
<sequence length="95" mass="11232">METEERRVDLRARAIRHMEERKKGGLESEGERAQGIKKREGELENKGDWARRREKRERVLESKEKAREKKERQGGLEIEGNRGGKGRLRVREKGH</sequence>
<comment type="caution">
    <text evidence="2">The sequence shown here is derived from an EMBL/GenBank/DDBJ whole genome shotgun (WGS) entry which is preliminary data.</text>
</comment>
<evidence type="ECO:0000313" key="2">
    <source>
        <dbReference type="EMBL" id="GFO30336.1"/>
    </source>
</evidence>
<feature type="region of interest" description="Disordered" evidence="1">
    <location>
        <begin position="16"/>
        <end position="95"/>
    </location>
</feature>
<name>A0AAV4CC69_9GAST</name>
<evidence type="ECO:0000313" key="3">
    <source>
        <dbReference type="Proteomes" id="UP000735302"/>
    </source>
</evidence>
<organism evidence="2 3">
    <name type="scientific">Plakobranchus ocellatus</name>
    <dbReference type="NCBI Taxonomy" id="259542"/>
    <lineage>
        <taxon>Eukaryota</taxon>
        <taxon>Metazoa</taxon>
        <taxon>Spiralia</taxon>
        <taxon>Lophotrochozoa</taxon>
        <taxon>Mollusca</taxon>
        <taxon>Gastropoda</taxon>
        <taxon>Heterobranchia</taxon>
        <taxon>Euthyneura</taxon>
        <taxon>Panpulmonata</taxon>
        <taxon>Sacoglossa</taxon>
        <taxon>Placobranchoidea</taxon>
        <taxon>Plakobranchidae</taxon>
        <taxon>Plakobranchus</taxon>
    </lineage>
</organism>
<feature type="compositionally biased region" description="Basic and acidic residues" evidence="1">
    <location>
        <begin position="16"/>
        <end position="82"/>
    </location>
</feature>
<reference evidence="2 3" key="1">
    <citation type="journal article" date="2021" name="Elife">
        <title>Chloroplast acquisition without the gene transfer in kleptoplastic sea slugs, Plakobranchus ocellatus.</title>
        <authorList>
            <person name="Maeda T."/>
            <person name="Takahashi S."/>
            <person name="Yoshida T."/>
            <person name="Shimamura S."/>
            <person name="Takaki Y."/>
            <person name="Nagai Y."/>
            <person name="Toyoda A."/>
            <person name="Suzuki Y."/>
            <person name="Arimoto A."/>
            <person name="Ishii H."/>
            <person name="Satoh N."/>
            <person name="Nishiyama T."/>
            <person name="Hasebe M."/>
            <person name="Maruyama T."/>
            <person name="Minagawa J."/>
            <person name="Obokata J."/>
            <person name="Shigenobu S."/>
        </authorList>
    </citation>
    <scope>NUCLEOTIDE SEQUENCE [LARGE SCALE GENOMIC DNA]</scope>
</reference>
<protein>
    <submittedName>
        <fullName evidence="2">Uncharacterized protein</fullName>
    </submittedName>
</protein>
<gene>
    <name evidence="2" type="ORF">PoB_005684100</name>
</gene>
<dbReference type="Proteomes" id="UP000735302">
    <property type="component" value="Unassembled WGS sequence"/>
</dbReference>
<dbReference type="EMBL" id="BLXT01006233">
    <property type="protein sequence ID" value="GFO30336.1"/>
    <property type="molecule type" value="Genomic_DNA"/>
</dbReference>
<evidence type="ECO:0000256" key="1">
    <source>
        <dbReference type="SAM" id="MobiDB-lite"/>
    </source>
</evidence>
<dbReference type="AlphaFoldDB" id="A0AAV4CC69"/>